<reference evidence="1" key="1">
    <citation type="journal article" date="2023" name="Mol. Phylogenet. Evol.">
        <title>Genome-scale phylogeny and comparative genomics of the fungal order Sordariales.</title>
        <authorList>
            <person name="Hensen N."/>
            <person name="Bonometti L."/>
            <person name="Westerberg I."/>
            <person name="Brannstrom I.O."/>
            <person name="Guillou S."/>
            <person name="Cros-Aarteil S."/>
            <person name="Calhoun S."/>
            <person name="Haridas S."/>
            <person name="Kuo A."/>
            <person name="Mondo S."/>
            <person name="Pangilinan J."/>
            <person name="Riley R."/>
            <person name="LaButti K."/>
            <person name="Andreopoulos B."/>
            <person name="Lipzen A."/>
            <person name="Chen C."/>
            <person name="Yan M."/>
            <person name="Daum C."/>
            <person name="Ng V."/>
            <person name="Clum A."/>
            <person name="Steindorff A."/>
            <person name="Ohm R.A."/>
            <person name="Martin F."/>
            <person name="Silar P."/>
            <person name="Natvig D.O."/>
            <person name="Lalanne C."/>
            <person name="Gautier V."/>
            <person name="Ament-Velasquez S.L."/>
            <person name="Kruys A."/>
            <person name="Hutchinson M.I."/>
            <person name="Powell A.J."/>
            <person name="Barry K."/>
            <person name="Miller A.N."/>
            <person name="Grigoriev I.V."/>
            <person name="Debuchy R."/>
            <person name="Gladieux P."/>
            <person name="Hiltunen Thoren M."/>
            <person name="Johannesson H."/>
        </authorList>
    </citation>
    <scope>NUCLEOTIDE SEQUENCE</scope>
    <source>
        <strain evidence="1">CBS 538.74</strain>
    </source>
</reference>
<evidence type="ECO:0000313" key="2">
    <source>
        <dbReference type="Proteomes" id="UP001302745"/>
    </source>
</evidence>
<reference evidence="1" key="2">
    <citation type="submission" date="2023-05" db="EMBL/GenBank/DDBJ databases">
        <authorList>
            <consortium name="Lawrence Berkeley National Laboratory"/>
            <person name="Steindorff A."/>
            <person name="Hensen N."/>
            <person name="Bonometti L."/>
            <person name="Westerberg I."/>
            <person name="Brannstrom I.O."/>
            <person name="Guillou S."/>
            <person name="Cros-Aarteil S."/>
            <person name="Calhoun S."/>
            <person name="Haridas S."/>
            <person name="Kuo A."/>
            <person name="Mondo S."/>
            <person name="Pangilinan J."/>
            <person name="Riley R."/>
            <person name="Labutti K."/>
            <person name="Andreopoulos B."/>
            <person name="Lipzen A."/>
            <person name="Chen C."/>
            <person name="Yanf M."/>
            <person name="Daum C."/>
            <person name="Ng V."/>
            <person name="Clum A."/>
            <person name="Ohm R."/>
            <person name="Martin F."/>
            <person name="Silar P."/>
            <person name="Natvig D."/>
            <person name="Lalanne C."/>
            <person name="Gautier V."/>
            <person name="Ament-Velasquez S.L."/>
            <person name="Kruys A."/>
            <person name="Hutchinson M.I."/>
            <person name="Powell A.J."/>
            <person name="Barry K."/>
            <person name="Miller A.N."/>
            <person name="Grigoriev I.V."/>
            <person name="Debuchy R."/>
            <person name="Gladieux P."/>
            <person name="Thoren M.H."/>
            <person name="Johannesson H."/>
        </authorList>
    </citation>
    <scope>NUCLEOTIDE SEQUENCE</scope>
    <source>
        <strain evidence="1">CBS 538.74</strain>
    </source>
</reference>
<evidence type="ECO:0000313" key="1">
    <source>
        <dbReference type="EMBL" id="KAK4155375.1"/>
    </source>
</evidence>
<protein>
    <submittedName>
        <fullName evidence="1">Uncharacterized protein</fullName>
    </submittedName>
</protein>
<proteinExistence type="predicted"/>
<accession>A0AAN6ZX98</accession>
<name>A0AAN6ZX98_9PEZI</name>
<dbReference type="EMBL" id="MU856889">
    <property type="protein sequence ID" value="KAK4155375.1"/>
    <property type="molecule type" value="Genomic_DNA"/>
</dbReference>
<comment type="caution">
    <text evidence="1">The sequence shown here is derived from an EMBL/GenBank/DDBJ whole genome shotgun (WGS) entry which is preliminary data.</text>
</comment>
<gene>
    <name evidence="1" type="ORF">C8A00DRAFT_13599</name>
</gene>
<dbReference type="Proteomes" id="UP001302745">
    <property type="component" value="Unassembled WGS sequence"/>
</dbReference>
<keyword evidence="2" id="KW-1185">Reference proteome</keyword>
<organism evidence="1 2">
    <name type="scientific">Chaetomidium leptoderma</name>
    <dbReference type="NCBI Taxonomy" id="669021"/>
    <lineage>
        <taxon>Eukaryota</taxon>
        <taxon>Fungi</taxon>
        <taxon>Dikarya</taxon>
        <taxon>Ascomycota</taxon>
        <taxon>Pezizomycotina</taxon>
        <taxon>Sordariomycetes</taxon>
        <taxon>Sordariomycetidae</taxon>
        <taxon>Sordariales</taxon>
        <taxon>Chaetomiaceae</taxon>
        <taxon>Chaetomidium</taxon>
    </lineage>
</organism>
<dbReference type="AlphaFoldDB" id="A0AAN6ZX98"/>
<sequence>MLRRPIITDLATFSTSPAVSSSFLTPSPRPALCHWASLTCATPDFVSFVPMDVQARHLVNHLVSSGVCWGRLHNEAAVKSFFAIHRSNEERFYNEILSELRWKGKFFFFFSCCTFLPFPVSSPSSSIPSFTFHPPPFSIVHLSSFTFHHSSSIVHLHHSPSILHQFRTCRTASIESS</sequence>